<comment type="similarity">
    <text evidence="4 14">Belongs to the cytochrome P450 family.</text>
</comment>
<accession>A0A409WH77</accession>
<evidence type="ECO:0000256" key="7">
    <source>
        <dbReference type="ARBA" id="ARBA00022723"/>
    </source>
</evidence>
<dbReference type="SUPFAM" id="SSF48264">
    <property type="entry name" value="Cytochrome P450"/>
    <property type="match status" value="1"/>
</dbReference>
<comment type="subcellular location">
    <subcellularLocation>
        <location evidence="2">Membrane</location>
    </subcellularLocation>
</comment>
<gene>
    <name evidence="15" type="ORF">CVT25_015351</name>
</gene>
<name>A0A409WH77_PSICY</name>
<dbReference type="PROSITE" id="PS00086">
    <property type="entry name" value="CYTOCHROME_P450"/>
    <property type="match status" value="1"/>
</dbReference>
<keyword evidence="7 13" id="KW-0479">Metal-binding</keyword>
<evidence type="ECO:0000313" key="16">
    <source>
        <dbReference type="Proteomes" id="UP000283269"/>
    </source>
</evidence>
<evidence type="ECO:0000256" key="2">
    <source>
        <dbReference type="ARBA" id="ARBA00004370"/>
    </source>
</evidence>
<evidence type="ECO:0000256" key="8">
    <source>
        <dbReference type="ARBA" id="ARBA00022989"/>
    </source>
</evidence>
<keyword evidence="12" id="KW-0472">Membrane</keyword>
<dbReference type="PRINTS" id="PR00463">
    <property type="entry name" value="EP450I"/>
</dbReference>
<dbReference type="InterPro" id="IPR036396">
    <property type="entry name" value="Cyt_P450_sf"/>
</dbReference>
<evidence type="ECO:0000256" key="3">
    <source>
        <dbReference type="ARBA" id="ARBA00004721"/>
    </source>
</evidence>
<feature type="binding site" description="axial binding residue" evidence="13">
    <location>
        <position position="399"/>
    </location>
    <ligand>
        <name>heme</name>
        <dbReference type="ChEBI" id="CHEBI:30413"/>
    </ligand>
    <ligandPart>
        <name>Fe</name>
        <dbReference type="ChEBI" id="CHEBI:18248"/>
    </ligandPart>
</feature>
<dbReference type="Proteomes" id="UP000283269">
    <property type="component" value="Unassembled WGS sequence"/>
</dbReference>
<evidence type="ECO:0000256" key="13">
    <source>
        <dbReference type="PIRSR" id="PIRSR602401-1"/>
    </source>
</evidence>
<keyword evidence="9 14" id="KW-0560">Oxidoreductase</keyword>
<evidence type="ECO:0000256" key="14">
    <source>
        <dbReference type="RuleBase" id="RU000461"/>
    </source>
</evidence>
<dbReference type="STRING" id="93625.A0A409WH77"/>
<keyword evidence="6" id="KW-0812">Transmembrane</keyword>
<reference evidence="15 16" key="1">
    <citation type="journal article" date="2018" name="Evol. Lett.">
        <title>Horizontal gene cluster transfer increased hallucinogenic mushroom diversity.</title>
        <authorList>
            <person name="Reynolds H.T."/>
            <person name="Vijayakumar V."/>
            <person name="Gluck-Thaler E."/>
            <person name="Korotkin H.B."/>
            <person name="Matheny P.B."/>
            <person name="Slot J.C."/>
        </authorList>
    </citation>
    <scope>NUCLEOTIDE SEQUENCE [LARGE SCALE GENOMIC DNA]</scope>
    <source>
        <strain evidence="15 16">2631</strain>
    </source>
</reference>
<dbReference type="GO" id="GO:0020037">
    <property type="term" value="F:heme binding"/>
    <property type="evidence" value="ECO:0007669"/>
    <property type="project" value="InterPro"/>
</dbReference>
<dbReference type="PANTHER" id="PTHR24305">
    <property type="entry name" value="CYTOCHROME P450"/>
    <property type="match status" value="1"/>
</dbReference>
<dbReference type="GO" id="GO:0004497">
    <property type="term" value="F:monooxygenase activity"/>
    <property type="evidence" value="ECO:0007669"/>
    <property type="project" value="UniProtKB-KW"/>
</dbReference>
<evidence type="ECO:0000313" key="15">
    <source>
        <dbReference type="EMBL" id="PPQ77857.1"/>
    </source>
</evidence>
<dbReference type="AlphaFoldDB" id="A0A409WH77"/>
<keyword evidence="11 14" id="KW-0503">Monooxygenase</keyword>
<dbReference type="PANTHER" id="PTHR24305:SF166">
    <property type="entry name" value="CYTOCHROME P450 12A4, MITOCHONDRIAL-RELATED"/>
    <property type="match status" value="1"/>
</dbReference>
<dbReference type="PRINTS" id="PR00385">
    <property type="entry name" value="P450"/>
</dbReference>
<organism evidence="15 16">
    <name type="scientific">Psilocybe cyanescens</name>
    <dbReference type="NCBI Taxonomy" id="93625"/>
    <lineage>
        <taxon>Eukaryota</taxon>
        <taxon>Fungi</taxon>
        <taxon>Dikarya</taxon>
        <taxon>Basidiomycota</taxon>
        <taxon>Agaricomycotina</taxon>
        <taxon>Agaricomycetes</taxon>
        <taxon>Agaricomycetidae</taxon>
        <taxon>Agaricales</taxon>
        <taxon>Agaricineae</taxon>
        <taxon>Strophariaceae</taxon>
        <taxon>Psilocybe</taxon>
    </lineage>
</organism>
<dbReference type="InterPro" id="IPR050121">
    <property type="entry name" value="Cytochrome_P450_monoxygenase"/>
</dbReference>
<dbReference type="GO" id="GO:0016020">
    <property type="term" value="C:membrane"/>
    <property type="evidence" value="ECO:0007669"/>
    <property type="project" value="UniProtKB-SubCell"/>
</dbReference>
<evidence type="ECO:0000256" key="12">
    <source>
        <dbReference type="ARBA" id="ARBA00023136"/>
    </source>
</evidence>
<dbReference type="EMBL" id="NHYD01003433">
    <property type="protein sequence ID" value="PPQ77857.1"/>
    <property type="molecule type" value="Genomic_DNA"/>
</dbReference>
<keyword evidence="16" id="KW-1185">Reference proteome</keyword>
<evidence type="ECO:0000256" key="6">
    <source>
        <dbReference type="ARBA" id="ARBA00022692"/>
    </source>
</evidence>
<evidence type="ECO:0000256" key="10">
    <source>
        <dbReference type="ARBA" id="ARBA00023004"/>
    </source>
</evidence>
<dbReference type="GO" id="GO:0005506">
    <property type="term" value="F:iron ion binding"/>
    <property type="evidence" value="ECO:0007669"/>
    <property type="project" value="InterPro"/>
</dbReference>
<keyword evidence="10 13" id="KW-0408">Iron</keyword>
<evidence type="ECO:0000256" key="9">
    <source>
        <dbReference type="ARBA" id="ARBA00023002"/>
    </source>
</evidence>
<dbReference type="InterPro" id="IPR001128">
    <property type="entry name" value="Cyt_P450"/>
</dbReference>
<evidence type="ECO:0008006" key="17">
    <source>
        <dbReference type="Google" id="ProtNLM"/>
    </source>
</evidence>
<dbReference type="OrthoDB" id="1470350at2759"/>
<comment type="pathway">
    <text evidence="3">Secondary metabolite biosynthesis; terpenoid biosynthesis.</text>
</comment>
<keyword evidence="8" id="KW-1133">Transmembrane helix</keyword>
<dbReference type="InterPro" id="IPR002401">
    <property type="entry name" value="Cyt_P450_E_grp-I"/>
</dbReference>
<dbReference type="GO" id="GO:0016705">
    <property type="term" value="F:oxidoreductase activity, acting on paired donors, with incorporation or reduction of molecular oxygen"/>
    <property type="evidence" value="ECO:0007669"/>
    <property type="project" value="InterPro"/>
</dbReference>
<evidence type="ECO:0000256" key="5">
    <source>
        <dbReference type="ARBA" id="ARBA00022617"/>
    </source>
</evidence>
<evidence type="ECO:0000256" key="11">
    <source>
        <dbReference type="ARBA" id="ARBA00023033"/>
    </source>
</evidence>
<dbReference type="Pfam" id="PF00067">
    <property type="entry name" value="p450"/>
    <property type="match status" value="1"/>
</dbReference>
<keyword evidence="5 13" id="KW-0349">Heme</keyword>
<comment type="cofactor">
    <cofactor evidence="1 13">
        <name>heme</name>
        <dbReference type="ChEBI" id="CHEBI:30413"/>
    </cofactor>
</comment>
<dbReference type="Gene3D" id="1.10.630.10">
    <property type="entry name" value="Cytochrome P450"/>
    <property type="match status" value="1"/>
</dbReference>
<dbReference type="InParanoid" id="A0A409WH77"/>
<dbReference type="InterPro" id="IPR017972">
    <property type="entry name" value="Cyt_P450_CS"/>
</dbReference>
<evidence type="ECO:0000256" key="4">
    <source>
        <dbReference type="ARBA" id="ARBA00010617"/>
    </source>
</evidence>
<proteinExistence type="inferred from homology"/>
<protein>
    <recommendedName>
        <fullName evidence="17">Cytochrome P450</fullName>
    </recommendedName>
</protein>
<sequence>MHQEPVLVTGDPKAISYVCANDDLFPRNEATKQVLQTVFPNSVFVQEGEEHRRQKKLVSGAFTYETRFEKMFTRKSSTLLSPPAVQELSDILYDLANQMVDQWKGELETSTDAEYIVNVQKSIQVLATDAISRSALAYSIKDSKGPVKDLLARLGDLEDNQLTVFLQLVLNKIPWLSKLPNPVTLRWFRFRAELGYIADDVWEKGVLNHAFHSRLLEAIGQDQRDIAIGQITAILFAGSETTANIIVETVHKLTVYPHIQDKLRKELTEFVKKQGMPIPYADLINPTALPYLDAVMKEALRCLASVPHLQRRAGVRTDIPLEFPIRLSNGKVVQEIHVEPGQDIFMPVRDGINTSPELWGPESKKFIPERWLDGTIPKIVETIQVPGHILTFGDGPKYCLGRAFAFAEFKIFLSTMLLNFEFLTPQSEDINKIIFHLSGPAVKPTVKGREKEGPALPLAIKLLS</sequence>
<comment type="caution">
    <text evidence="15">The sequence shown here is derived from an EMBL/GenBank/DDBJ whole genome shotgun (WGS) entry which is preliminary data.</text>
</comment>
<evidence type="ECO:0000256" key="1">
    <source>
        <dbReference type="ARBA" id="ARBA00001971"/>
    </source>
</evidence>